<name>A0A0R2MES1_9LACO</name>
<evidence type="ECO:0008006" key="3">
    <source>
        <dbReference type="Google" id="ProtNLM"/>
    </source>
</evidence>
<comment type="caution">
    <text evidence="1">The sequence shown here is derived from an EMBL/GenBank/DDBJ whole genome shotgun (WGS) entry which is preliminary data.</text>
</comment>
<keyword evidence="2" id="KW-1185">Reference proteome</keyword>
<gene>
    <name evidence="1" type="ORF">IV64_GL002652</name>
</gene>
<dbReference type="PATRIC" id="fig|942150.3.peg.2764"/>
<evidence type="ECO:0000313" key="2">
    <source>
        <dbReference type="Proteomes" id="UP000051783"/>
    </source>
</evidence>
<dbReference type="RefSeq" id="WP_057706424.1">
    <property type="nucleotide sequence ID" value="NZ_JQCL01000057.1"/>
</dbReference>
<dbReference type="OrthoDB" id="2290685at2"/>
<sequence>MVEWKWVKWVLLSAILLVLLQCGTVVNGQAASSGIYKEDVMNDSHFKPVEKSDSSLIDGPDIKLQSYPSLDRITANYVDNGRITTKTTRVWVHMLGWAILPFGSTNKITDAQVVLMTGDGKRQPIVDIATNKFFPKSTDNEKSKDSMLFQRSPDFRLQVDFSKLSKLFPLRIGYQLKTTQDPNHWSTYYLGTFTTDGVLKVPTIDDGLGPTSTVITGTGLPGCTITSDVNNETTTVKDDGTYALDLKTPLADHLLANPEITISENNQFGDFSEASQKQLKMSKAENNPAFHIEDNLSYPEGATDAEVMDDLRKRLEIQVDDEQLKVQYGSSKQNLAAFINSQAWGTTIAIPIYAKIPGYIQSNDIIVKITKKMENVIFTNQKSNLYFPNQPLPLNNTSIWSNDVWKLSVVDSRVIDQKWWTLTAIATESTKNNDKRDLSPFLWYVDGQQQQFPLNQLVTILDSRKTTPVSDVDGSKVYEQVFKARDSGIIIKTDSRMSPGAYEATITWTLQMEAQD</sequence>
<dbReference type="Proteomes" id="UP000051783">
    <property type="component" value="Unassembled WGS sequence"/>
</dbReference>
<accession>A0A0R2MES1</accession>
<organism evidence="1 2">
    <name type="scientific">Lactiplantibacillus xiangfangensis</name>
    <dbReference type="NCBI Taxonomy" id="942150"/>
    <lineage>
        <taxon>Bacteria</taxon>
        <taxon>Bacillati</taxon>
        <taxon>Bacillota</taxon>
        <taxon>Bacilli</taxon>
        <taxon>Lactobacillales</taxon>
        <taxon>Lactobacillaceae</taxon>
        <taxon>Lactiplantibacillus</taxon>
    </lineage>
</organism>
<dbReference type="EMBL" id="JQCL01000057">
    <property type="protein sequence ID" value="KRO10956.1"/>
    <property type="molecule type" value="Genomic_DNA"/>
</dbReference>
<dbReference type="STRING" id="942150.IV64_GL002652"/>
<protein>
    <recommendedName>
        <fullName evidence="3">WxL domain-containing protein</fullName>
    </recommendedName>
</protein>
<proteinExistence type="predicted"/>
<dbReference type="AlphaFoldDB" id="A0A0R2MES1"/>
<reference evidence="1 2" key="1">
    <citation type="journal article" date="2015" name="Genome Announc.">
        <title>Expanding the biotechnology potential of lactobacilli through comparative genomics of 213 strains and associated genera.</title>
        <authorList>
            <person name="Sun Z."/>
            <person name="Harris H.M."/>
            <person name="McCann A."/>
            <person name="Guo C."/>
            <person name="Argimon S."/>
            <person name="Zhang W."/>
            <person name="Yang X."/>
            <person name="Jeffery I.B."/>
            <person name="Cooney J.C."/>
            <person name="Kagawa T.F."/>
            <person name="Liu W."/>
            <person name="Song Y."/>
            <person name="Salvetti E."/>
            <person name="Wrobel A."/>
            <person name="Rasinkangas P."/>
            <person name="Parkhill J."/>
            <person name="Rea M.C."/>
            <person name="O'Sullivan O."/>
            <person name="Ritari J."/>
            <person name="Douillard F.P."/>
            <person name="Paul Ross R."/>
            <person name="Yang R."/>
            <person name="Briner A.E."/>
            <person name="Felis G.E."/>
            <person name="de Vos W.M."/>
            <person name="Barrangou R."/>
            <person name="Klaenhammer T.R."/>
            <person name="Caufield P.W."/>
            <person name="Cui Y."/>
            <person name="Zhang H."/>
            <person name="O'Toole P.W."/>
        </authorList>
    </citation>
    <scope>NUCLEOTIDE SEQUENCE [LARGE SCALE GENOMIC DNA]</scope>
    <source>
        <strain evidence="1 2">LMG 26013</strain>
    </source>
</reference>
<evidence type="ECO:0000313" key="1">
    <source>
        <dbReference type="EMBL" id="KRO10956.1"/>
    </source>
</evidence>